<feature type="binding site" evidence="5">
    <location>
        <begin position="31"/>
        <end position="32"/>
    </location>
    <ligand>
        <name>FAD</name>
        <dbReference type="ChEBI" id="CHEBI:57692"/>
    </ligand>
</feature>
<comment type="similarity">
    <text evidence="2 6">Belongs to the flavin monoamine oxidase family.</text>
</comment>
<feature type="binding site" evidence="5">
    <location>
        <position position="337"/>
    </location>
    <ligand>
        <name>substrate</name>
    </ligand>
</feature>
<dbReference type="RefSeq" id="XP_022388842.1">
    <property type="nucleotide sequence ID" value="XM_022533751.1"/>
</dbReference>
<feature type="domain" description="Amine oxidase" evidence="7">
    <location>
        <begin position="11"/>
        <end position="448"/>
    </location>
</feature>
<dbReference type="GO" id="GO:0097621">
    <property type="term" value="F:monoamine oxidase activity"/>
    <property type="evidence" value="ECO:0007669"/>
    <property type="project" value="UniProtKB-EC"/>
</dbReference>
<dbReference type="Gene3D" id="3.50.50.60">
    <property type="entry name" value="FAD/NAD(P)-binding domain"/>
    <property type="match status" value="1"/>
</dbReference>
<accession>A0A1F8A1C0</accession>
<keyword evidence="3 6" id="KW-0560">Oxidoreductase</keyword>
<name>A0A1F8A1C0_9EURO</name>
<dbReference type="EMBL" id="LYCR01000046">
    <property type="protein sequence ID" value="OGM45125.1"/>
    <property type="molecule type" value="Genomic_DNA"/>
</dbReference>
<dbReference type="Proteomes" id="UP000179179">
    <property type="component" value="Unassembled WGS sequence"/>
</dbReference>
<dbReference type="STRING" id="109264.A0A1F8A1C0"/>
<comment type="catalytic activity">
    <reaction evidence="4">
        <text>a secondary aliphatic amine + O2 + H2O = a primary amine + an aldehyde + H2O2</text>
        <dbReference type="Rhea" id="RHEA:26414"/>
        <dbReference type="ChEBI" id="CHEBI:15377"/>
        <dbReference type="ChEBI" id="CHEBI:15379"/>
        <dbReference type="ChEBI" id="CHEBI:16240"/>
        <dbReference type="ChEBI" id="CHEBI:17478"/>
        <dbReference type="ChEBI" id="CHEBI:58855"/>
        <dbReference type="ChEBI" id="CHEBI:65296"/>
        <dbReference type="EC" id="1.4.3.4"/>
    </reaction>
</comment>
<dbReference type="PRINTS" id="PR00757">
    <property type="entry name" value="AMINEOXDASEF"/>
</dbReference>
<comment type="caution">
    <text evidence="8">The sequence shown here is derived from an EMBL/GenBank/DDBJ whole genome shotgun (WGS) entry which is preliminary data.</text>
</comment>
<sequence>MFDVVIIGAGLSGLQAAYSAKKAGLKVVVVEARNRVGGKVWTVPLASGRGYADLGAAWINDELQKRVTAYARQFGLKTTKQRLEGKAVMQLSGDERFEFPFGITPKFSPEETKNLEYIRDHIQAKSLRSEPPLPEDDNVTIEQYLLKLGAGPKTLAMVNVWAKAMHGLEIDQYSAAWFIDYCRTNGGLLSVRADDHTGGNYMRFEKGAQQVPNGLAKLIGEEDIRLNEPVASIQDHQDHVTVTTTTGNTYTARKCILSIPSTLYKDLNIFPKLPLPVQDVTNNTVLGHYNKSIVCYNTPWWRKKGFNGFFVSYGGGPVAIARDSSVDEIGYYSLTCFVNGRPGEKWGNSYPHERRAAVLNQLAAIFDAEPDSELWRPLEIFEQVWQHERYSKGALAPVHALGHYTKYAAFYGKPVGNLHFVGTEYSREWKGYMEGALCSGEIGAQEVIDALKQGPTAKL</sequence>
<feature type="binding site" evidence="5">
    <location>
        <position position="230"/>
    </location>
    <ligand>
        <name>FAD</name>
        <dbReference type="ChEBI" id="CHEBI:57692"/>
    </ligand>
</feature>
<dbReference type="Gene3D" id="1.10.405.10">
    <property type="entry name" value="Guanine Nucleotide Dissociation Inhibitor, domain 1"/>
    <property type="match status" value="1"/>
</dbReference>
<evidence type="ECO:0000313" key="8">
    <source>
        <dbReference type="EMBL" id="OGM45125.1"/>
    </source>
</evidence>
<evidence type="ECO:0000259" key="7">
    <source>
        <dbReference type="Pfam" id="PF01593"/>
    </source>
</evidence>
<dbReference type="InterPro" id="IPR036188">
    <property type="entry name" value="FAD/NAD-bd_sf"/>
</dbReference>
<comment type="cofactor">
    <cofactor evidence="1 6">
        <name>FAD</name>
        <dbReference type="ChEBI" id="CHEBI:57692"/>
    </cofactor>
</comment>
<protein>
    <recommendedName>
        <fullName evidence="6">Amine oxidase</fullName>
        <ecNumber evidence="6">1.4.3.-</ecNumber>
    </recommendedName>
</protein>
<evidence type="ECO:0000256" key="4">
    <source>
        <dbReference type="ARBA" id="ARBA00048448"/>
    </source>
</evidence>
<keyword evidence="9" id="KW-1185">Reference proteome</keyword>
<feature type="binding site" evidence="5">
    <location>
        <position position="12"/>
    </location>
    <ligand>
        <name>FAD</name>
        <dbReference type="ChEBI" id="CHEBI:57692"/>
    </ligand>
</feature>
<evidence type="ECO:0000256" key="2">
    <source>
        <dbReference type="ARBA" id="ARBA00005995"/>
    </source>
</evidence>
<dbReference type="PANTHER" id="PTHR43563:SF14">
    <property type="entry name" value="AMINE OXIDASE"/>
    <property type="match status" value="1"/>
</dbReference>
<dbReference type="EC" id="1.4.3.-" evidence="6"/>
<evidence type="ECO:0000256" key="5">
    <source>
        <dbReference type="PIRSR" id="PIRSR601613-1"/>
    </source>
</evidence>
<dbReference type="SUPFAM" id="SSF54373">
    <property type="entry name" value="FAD-linked reductases, C-terminal domain"/>
    <property type="match status" value="1"/>
</dbReference>
<dbReference type="PANTHER" id="PTHR43563">
    <property type="entry name" value="AMINE OXIDASE"/>
    <property type="match status" value="1"/>
</dbReference>
<evidence type="ECO:0000256" key="6">
    <source>
        <dbReference type="RuleBase" id="RU362067"/>
    </source>
</evidence>
<evidence type="ECO:0000256" key="1">
    <source>
        <dbReference type="ARBA" id="ARBA00001974"/>
    </source>
</evidence>
<dbReference type="InterPro" id="IPR050703">
    <property type="entry name" value="Flavin_MAO"/>
</dbReference>
<keyword evidence="6" id="KW-0274">FAD</keyword>
<dbReference type="Gene3D" id="3.90.660.10">
    <property type="match status" value="1"/>
</dbReference>
<reference evidence="8 9" key="1">
    <citation type="journal article" date="2016" name="Genome Biol. Evol.">
        <title>Draft genome sequence of an aflatoxigenic Aspergillus species, A. bombycis.</title>
        <authorList>
            <person name="Moore G.G."/>
            <person name="Mack B.M."/>
            <person name="Beltz S.B."/>
            <person name="Gilbert M.K."/>
        </authorList>
    </citation>
    <scope>NUCLEOTIDE SEQUENCE [LARGE SCALE GENOMIC DNA]</scope>
    <source>
        <strain evidence="9">NRRL 26010</strain>
    </source>
</reference>
<gene>
    <name evidence="8" type="ORF">ABOM_006622</name>
</gene>
<dbReference type="AlphaFoldDB" id="A0A1F8A1C0"/>
<dbReference type="OrthoDB" id="5046242at2759"/>
<keyword evidence="6" id="KW-0285">Flavoprotein</keyword>
<dbReference type="InterPro" id="IPR001613">
    <property type="entry name" value="Flavin_amine_oxidase"/>
</dbReference>
<dbReference type="Pfam" id="PF01593">
    <property type="entry name" value="Amino_oxidase"/>
    <property type="match status" value="1"/>
</dbReference>
<dbReference type="SUPFAM" id="SSF51905">
    <property type="entry name" value="FAD/NAD(P)-binding domain"/>
    <property type="match status" value="1"/>
</dbReference>
<proteinExistence type="inferred from homology"/>
<organism evidence="8 9">
    <name type="scientific">Aspergillus bombycis</name>
    <dbReference type="NCBI Taxonomy" id="109264"/>
    <lineage>
        <taxon>Eukaryota</taxon>
        <taxon>Fungi</taxon>
        <taxon>Dikarya</taxon>
        <taxon>Ascomycota</taxon>
        <taxon>Pezizomycotina</taxon>
        <taxon>Eurotiomycetes</taxon>
        <taxon>Eurotiomycetidae</taxon>
        <taxon>Eurotiales</taxon>
        <taxon>Aspergillaceae</taxon>
        <taxon>Aspergillus</taxon>
    </lineage>
</organism>
<evidence type="ECO:0000313" key="9">
    <source>
        <dbReference type="Proteomes" id="UP000179179"/>
    </source>
</evidence>
<feature type="binding site" evidence="5">
    <location>
        <position position="424"/>
    </location>
    <ligand>
        <name>FAD</name>
        <dbReference type="ChEBI" id="CHEBI:57692"/>
    </ligand>
</feature>
<dbReference type="InterPro" id="IPR002937">
    <property type="entry name" value="Amino_oxidase"/>
</dbReference>
<evidence type="ECO:0000256" key="3">
    <source>
        <dbReference type="ARBA" id="ARBA00023002"/>
    </source>
</evidence>
<dbReference type="GeneID" id="34450012"/>